<protein>
    <submittedName>
        <fullName evidence="1">Uncharacterized protein</fullName>
    </submittedName>
</protein>
<dbReference type="EMBL" id="BEYU01001054">
    <property type="protein sequence ID" value="GBG16138.1"/>
    <property type="molecule type" value="Genomic_DNA"/>
</dbReference>
<name>A0A2R5FFW9_9STRA</name>
<feature type="non-terminal residue" evidence="1">
    <location>
        <position position="149"/>
    </location>
</feature>
<evidence type="ECO:0000313" key="2">
    <source>
        <dbReference type="Proteomes" id="UP000241890"/>
    </source>
</evidence>
<dbReference type="InterPro" id="IPR029058">
    <property type="entry name" value="AB_hydrolase_fold"/>
</dbReference>
<keyword evidence="2" id="KW-1185">Reference proteome</keyword>
<reference evidence="1 2" key="1">
    <citation type="submission" date="2017-12" db="EMBL/GenBank/DDBJ databases">
        <title>Sequencing, de novo assembly and annotation of complete genome of a new Thraustochytrid species, strain FCC1311.</title>
        <authorList>
            <person name="Sedici K."/>
            <person name="Godart F."/>
            <person name="Aiese Cigliano R."/>
            <person name="Sanseverino W."/>
            <person name="Barakat M."/>
            <person name="Ortet P."/>
            <person name="Marechal E."/>
            <person name="Cagnac O."/>
            <person name="Amato A."/>
        </authorList>
    </citation>
    <scope>NUCLEOTIDE SEQUENCE [LARGE SCALE GENOMIC DNA]</scope>
</reference>
<dbReference type="AlphaFoldDB" id="A0A2R5FFW9"/>
<organism evidence="1 2">
    <name type="scientific">Hondaea fermentalgiana</name>
    <dbReference type="NCBI Taxonomy" id="2315210"/>
    <lineage>
        <taxon>Eukaryota</taxon>
        <taxon>Sar</taxon>
        <taxon>Stramenopiles</taxon>
        <taxon>Bigyra</taxon>
        <taxon>Labyrinthulomycetes</taxon>
        <taxon>Thraustochytrida</taxon>
        <taxon>Thraustochytriidae</taxon>
        <taxon>Hondaea</taxon>
    </lineage>
</organism>
<proteinExistence type="predicted"/>
<accession>A0A2R5FFW9</accession>
<feature type="non-terminal residue" evidence="1">
    <location>
        <position position="1"/>
    </location>
</feature>
<dbReference type="Gene3D" id="3.40.50.1820">
    <property type="entry name" value="alpha/beta hydrolase"/>
    <property type="match status" value="1"/>
</dbReference>
<sequence length="149" mass="16833">VVLGEVLAGNWFYDVDSKHHRLFSITDGSYKDFALQDLSPAKALEMQQMMPMAYEDRRYFSFSAFTTRPSAKDSSVQVASPYTMPATMKPLANIMGGWYSTWYKPFDFSETLRTNDGAVPLYAARCPHMAYSSEEVKAKSGMYDETSAQ</sequence>
<evidence type="ECO:0000313" key="1">
    <source>
        <dbReference type="EMBL" id="GBG16138.1"/>
    </source>
</evidence>
<dbReference type="Proteomes" id="UP000241890">
    <property type="component" value="Unassembled WGS sequence"/>
</dbReference>
<comment type="caution">
    <text evidence="1">The sequence shown here is derived from an EMBL/GenBank/DDBJ whole genome shotgun (WGS) entry which is preliminary data.</text>
</comment>
<dbReference type="InParanoid" id="A0A2R5FFW9"/>
<gene>
    <name evidence="1" type="ORF">FCC1311_116132</name>
</gene>